<name>A0A6J8CAK7_MYTCO</name>
<dbReference type="OrthoDB" id="6157693at2759"/>
<dbReference type="AlphaFoldDB" id="A0A6J8CAK7"/>
<reference evidence="1 2" key="1">
    <citation type="submission" date="2020-06" db="EMBL/GenBank/DDBJ databases">
        <authorList>
            <person name="Li R."/>
            <person name="Bekaert M."/>
        </authorList>
    </citation>
    <scope>NUCLEOTIDE SEQUENCE [LARGE SCALE GENOMIC DNA]</scope>
    <source>
        <strain evidence="2">wild</strain>
    </source>
</reference>
<dbReference type="Proteomes" id="UP000507470">
    <property type="component" value="Unassembled WGS sequence"/>
</dbReference>
<evidence type="ECO:0000313" key="1">
    <source>
        <dbReference type="EMBL" id="CAC5392642.1"/>
    </source>
</evidence>
<protein>
    <recommendedName>
        <fullName evidence="3">DDE-1 domain-containing protein</fullName>
    </recommendedName>
</protein>
<accession>A0A6J8CAK7</accession>
<evidence type="ECO:0000313" key="2">
    <source>
        <dbReference type="Proteomes" id="UP000507470"/>
    </source>
</evidence>
<proteinExistence type="predicted"/>
<keyword evidence="2" id="KW-1185">Reference proteome</keyword>
<gene>
    <name evidence="1" type="ORF">MCOR_27570</name>
</gene>
<dbReference type="EMBL" id="CACVKT020005034">
    <property type="protein sequence ID" value="CAC5392642.1"/>
    <property type="molecule type" value="Genomic_DNA"/>
</dbReference>
<evidence type="ECO:0008006" key="3">
    <source>
        <dbReference type="Google" id="ProtNLM"/>
    </source>
</evidence>
<sequence length="203" mass="23472">MVRKVIRIIEASEVKLIANALARKLTLVDAVHLLQKSWNCVITVTIINCFKKGGFVVPDLNLQEEQSEDDRTTFTPPEMTDVNSNNSLTWTWTSKPWKEQKLEMRRACRQRRRRNTPSCPSNFIRPPECTVNNSSRRNTVQHMMLAQTWVSNLMVAGLPDQNQMPELEHVNDPLNRNVSPELVHVQMLLQRAEEQMIQPPPYS</sequence>
<organism evidence="1 2">
    <name type="scientific">Mytilus coruscus</name>
    <name type="common">Sea mussel</name>
    <dbReference type="NCBI Taxonomy" id="42192"/>
    <lineage>
        <taxon>Eukaryota</taxon>
        <taxon>Metazoa</taxon>
        <taxon>Spiralia</taxon>
        <taxon>Lophotrochozoa</taxon>
        <taxon>Mollusca</taxon>
        <taxon>Bivalvia</taxon>
        <taxon>Autobranchia</taxon>
        <taxon>Pteriomorphia</taxon>
        <taxon>Mytilida</taxon>
        <taxon>Mytiloidea</taxon>
        <taxon>Mytilidae</taxon>
        <taxon>Mytilinae</taxon>
        <taxon>Mytilus</taxon>
    </lineage>
</organism>